<evidence type="ECO:0000256" key="2">
    <source>
        <dbReference type="ARBA" id="ARBA00022679"/>
    </source>
</evidence>
<evidence type="ECO:0000256" key="1">
    <source>
        <dbReference type="ARBA" id="ARBA00022478"/>
    </source>
</evidence>
<dbReference type="SUPFAM" id="SSF64484">
    <property type="entry name" value="beta and beta-prime subunits of DNA dependent RNA-polymerase"/>
    <property type="match status" value="1"/>
</dbReference>
<dbReference type="AlphaFoldDB" id="A0A199UUX9"/>
<evidence type="ECO:0000313" key="6">
    <source>
        <dbReference type="Proteomes" id="UP000092600"/>
    </source>
</evidence>
<accession>A0A199UUX9</accession>
<dbReference type="EMBL" id="LSRQ01004921">
    <property type="protein sequence ID" value="OAY68446.1"/>
    <property type="molecule type" value="Genomic_DNA"/>
</dbReference>
<proteinExistence type="predicted"/>
<keyword evidence="2" id="KW-0808">Transferase</keyword>
<name>A0A199UUX9_ANACO</name>
<sequence length="261" mass="30045">SYTLHNTKITRSRVRGLVAEGREKKNIELKIFSGDIHFPGETDKISRHSGIFIPPETEKKNSKESKKWKNWIYVQRITPTKKKYFVSVRPVVTYEISDGINLATLFPRDILQEKDNVQLRVVNYILYGNGKSIRGIYHTSIQLVRTCLVLNWDQEQNGFIEEVHASFVEVRANDLIRDFIRIELVKSTISYTGKRSAKPYLATPGATVHGHYGKILYEGDTLVTFIYEKSRSGDITQGLPKVEQILEVRSIDSLSMNLERR</sequence>
<reference evidence="5 6" key="1">
    <citation type="journal article" date="2016" name="DNA Res.">
        <title>The draft genome of MD-2 pineapple using hybrid error correction of long reads.</title>
        <authorList>
            <person name="Redwan R.M."/>
            <person name="Saidin A."/>
            <person name="Kumar S.V."/>
        </authorList>
    </citation>
    <scope>NUCLEOTIDE SEQUENCE [LARGE SCALE GENOMIC DNA]</scope>
    <source>
        <strain evidence="6">cv. MD2</strain>
        <tissue evidence="5">Leaf</tissue>
    </source>
</reference>
<dbReference type="PANTHER" id="PTHR34995:SF1">
    <property type="entry name" value="DNA-DIRECTED RNA POLYMERASE SUBUNIT BETA"/>
    <property type="match status" value="1"/>
</dbReference>
<keyword evidence="3" id="KW-0548">Nucleotidyltransferase</keyword>
<keyword evidence="4" id="KW-0804">Transcription</keyword>
<dbReference type="Proteomes" id="UP000092600">
    <property type="component" value="Unassembled WGS sequence"/>
</dbReference>
<keyword evidence="1 5" id="KW-0240">DNA-directed RNA polymerase</keyword>
<dbReference type="GO" id="GO:0016779">
    <property type="term" value="F:nucleotidyltransferase activity"/>
    <property type="evidence" value="ECO:0007669"/>
    <property type="project" value="UniProtKB-KW"/>
</dbReference>
<gene>
    <name evidence="5" type="ORF">ACMD2_17732</name>
</gene>
<dbReference type="STRING" id="4615.A0A199UUX9"/>
<feature type="non-terminal residue" evidence="5">
    <location>
        <position position="261"/>
    </location>
</feature>
<organism evidence="5 6">
    <name type="scientific">Ananas comosus</name>
    <name type="common">Pineapple</name>
    <name type="synonym">Ananas ananas</name>
    <dbReference type="NCBI Taxonomy" id="4615"/>
    <lineage>
        <taxon>Eukaryota</taxon>
        <taxon>Viridiplantae</taxon>
        <taxon>Streptophyta</taxon>
        <taxon>Embryophyta</taxon>
        <taxon>Tracheophyta</taxon>
        <taxon>Spermatophyta</taxon>
        <taxon>Magnoliopsida</taxon>
        <taxon>Liliopsida</taxon>
        <taxon>Poales</taxon>
        <taxon>Bromeliaceae</taxon>
        <taxon>Bromelioideae</taxon>
        <taxon>Ananas</taxon>
    </lineage>
</organism>
<dbReference type="GO" id="GO:0000428">
    <property type="term" value="C:DNA-directed RNA polymerase complex"/>
    <property type="evidence" value="ECO:0007669"/>
    <property type="project" value="UniProtKB-KW"/>
</dbReference>
<evidence type="ECO:0000313" key="5">
    <source>
        <dbReference type="EMBL" id="OAY68446.1"/>
    </source>
</evidence>
<feature type="non-terminal residue" evidence="5">
    <location>
        <position position="1"/>
    </location>
</feature>
<comment type="caution">
    <text evidence="5">The sequence shown here is derived from an EMBL/GenBank/DDBJ whole genome shotgun (WGS) entry which is preliminary data.</text>
</comment>
<evidence type="ECO:0000256" key="3">
    <source>
        <dbReference type="ARBA" id="ARBA00022695"/>
    </source>
</evidence>
<evidence type="ECO:0000256" key="4">
    <source>
        <dbReference type="ARBA" id="ARBA00023163"/>
    </source>
</evidence>
<dbReference type="InterPro" id="IPR050254">
    <property type="entry name" value="RNA_pol_beta''_euk"/>
</dbReference>
<protein>
    <submittedName>
        <fullName evidence="5">DNA-directed RNA polymerase subunit beta</fullName>
    </submittedName>
</protein>
<dbReference type="PANTHER" id="PTHR34995">
    <property type="entry name" value="DNA-DIRECTED RNA POLYMERASE SUBUNIT BETA"/>
    <property type="match status" value="1"/>
</dbReference>